<dbReference type="PATRIC" id="fig|276.5.peg.1392"/>
<dbReference type="OrthoDB" id="33120at2"/>
<evidence type="ECO:0000313" key="2">
    <source>
        <dbReference type="Proteomes" id="UP000030364"/>
    </source>
</evidence>
<dbReference type="RefSeq" id="WP_038064606.1">
    <property type="nucleotide sequence ID" value="NZ_JPSL02000036.1"/>
</dbReference>
<dbReference type="EMBL" id="JPSL02000036">
    <property type="protein sequence ID" value="KGQ21798.1"/>
    <property type="molecule type" value="Genomic_DNA"/>
</dbReference>
<organism evidence="1 2">
    <name type="scientific">Thermus filiformis</name>
    <dbReference type="NCBI Taxonomy" id="276"/>
    <lineage>
        <taxon>Bacteria</taxon>
        <taxon>Thermotogati</taxon>
        <taxon>Deinococcota</taxon>
        <taxon>Deinococci</taxon>
        <taxon>Thermales</taxon>
        <taxon>Thermaceae</taxon>
        <taxon>Thermus</taxon>
    </lineage>
</organism>
<dbReference type="Gene3D" id="3.10.20.30">
    <property type="match status" value="1"/>
</dbReference>
<keyword evidence="2" id="KW-1185">Reference proteome</keyword>
<dbReference type="AlphaFoldDB" id="A0A0A2WPP9"/>
<dbReference type="PANTHER" id="PTHR34472">
    <property type="entry name" value="SULFUR CARRIER PROTEIN THIS"/>
    <property type="match status" value="1"/>
</dbReference>
<gene>
    <name evidence="1" type="ORF">THFILI_01820</name>
</gene>
<proteinExistence type="predicted"/>
<dbReference type="STRING" id="276.THFILI_01820"/>
<name>A0A0A2WPP9_THEFI</name>
<dbReference type="PANTHER" id="PTHR34472:SF1">
    <property type="entry name" value="SULFUR CARRIER PROTEIN THIS"/>
    <property type="match status" value="1"/>
</dbReference>
<dbReference type="InterPro" id="IPR016155">
    <property type="entry name" value="Mopterin_synth/thiamin_S_b"/>
</dbReference>
<dbReference type="Proteomes" id="UP000030364">
    <property type="component" value="Unassembled WGS sequence"/>
</dbReference>
<dbReference type="InterPro" id="IPR003749">
    <property type="entry name" value="ThiS/MoaD-like"/>
</dbReference>
<dbReference type="CDD" id="cd00565">
    <property type="entry name" value="Ubl_ThiS"/>
    <property type="match status" value="1"/>
</dbReference>
<reference evidence="1 2" key="1">
    <citation type="journal article" date="2015" name="Genome Announc.">
        <title>Draft Genome Sequence of the Thermophile Thermus filiformis ATCC 43280, Producer of Carotenoid-(Di)glucoside-Branched Fatty Acid (Di)esters and Source of Hyperthermostable Enzymes of Biotechnological Interest.</title>
        <authorList>
            <person name="Mandelli F."/>
            <person name="Oliveira Ramires B."/>
            <person name="Couger M.B."/>
            <person name="Paixao D.A."/>
            <person name="Camilo C.M."/>
            <person name="Polikarpov I."/>
            <person name="Prade R."/>
            <person name="Riano-Pachon D.M."/>
            <person name="Squina F.M."/>
        </authorList>
    </citation>
    <scope>NUCLEOTIDE SEQUENCE [LARGE SCALE GENOMIC DNA]</scope>
    <source>
        <strain evidence="1 2">ATCC 43280</strain>
    </source>
</reference>
<dbReference type="SUPFAM" id="SSF54285">
    <property type="entry name" value="MoaD/ThiS"/>
    <property type="match status" value="1"/>
</dbReference>
<evidence type="ECO:0000313" key="1">
    <source>
        <dbReference type="EMBL" id="KGQ21798.1"/>
    </source>
</evidence>
<dbReference type="Pfam" id="PF02597">
    <property type="entry name" value="ThiS"/>
    <property type="match status" value="1"/>
</dbReference>
<dbReference type="NCBIfam" id="TIGR01683">
    <property type="entry name" value="thiS"/>
    <property type="match status" value="1"/>
</dbReference>
<comment type="caution">
    <text evidence="1">The sequence shown here is derived from an EMBL/GenBank/DDBJ whole genome shotgun (WGS) entry which is preliminary data.</text>
</comment>
<sequence length="64" mass="6855">MVWLNGEPKPLEGKTLKEVLEELGVEPKGVAVLLNEEAFPGAEVPDRVLEEGDVVEVVALMQGG</sequence>
<accession>A0A0A2WPP9</accession>
<protein>
    <submittedName>
        <fullName evidence="1">Thiamine biosynthesis protein ThiS</fullName>
    </submittedName>
</protein>
<dbReference type="InterPro" id="IPR010035">
    <property type="entry name" value="Thi_S"/>
</dbReference>
<dbReference type="InterPro" id="IPR012675">
    <property type="entry name" value="Beta-grasp_dom_sf"/>
</dbReference>